<dbReference type="Gene3D" id="3.30.200.20">
    <property type="entry name" value="Phosphorylase Kinase, domain 1"/>
    <property type="match status" value="1"/>
</dbReference>
<keyword evidence="11" id="KW-1185">Reference proteome</keyword>
<keyword evidence="8" id="KW-0472">Membrane</keyword>
<evidence type="ECO:0000256" key="8">
    <source>
        <dbReference type="SAM" id="Phobius"/>
    </source>
</evidence>
<organism evidence="10 11">
    <name type="scientific">Boudabousia tangfeifanii</name>
    <dbReference type="NCBI Taxonomy" id="1912795"/>
    <lineage>
        <taxon>Bacteria</taxon>
        <taxon>Bacillati</taxon>
        <taxon>Actinomycetota</taxon>
        <taxon>Actinomycetes</taxon>
        <taxon>Actinomycetales</taxon>
        <taxon>Actinomycetaceae</taxon>
        <taxon>Boudabousia</taxon>
    </lineage>
</organism>
<protein>
    <recommendedName>
        <fullName evidence="1">non-specific serine/threonine protein kinase</fullName>
        <ecNumber evidence="1">2.7.11.1</ecNumber>
    </recommendedName>
</protein>
<keyword evidence="8" id="KW-1133">Transmembrane helix</keyword>
<dbReference type="InterPro" id="IPR008271">
    <property type="entry name" value="Ser/Thr_kinase_AS"/>
</dbReference>
<evidence type="ECO:0000256" key="3">
    <source>
        <dbReference type="ARBA" id="ARBA00022679"/>
    </source>
</evidence>
<keyword evidence="4" id="KW-0547">Nucleotide-binding</keyword>
<feature type="compositionally biased region" description="Basic residues" evidence="7">
    <location>
        <begin position="358"/>
        <end position="372"/>
    </location>
</feature>
<feature type="compositionally biased region" description="Low complexity" evidence="7">
    <location>
        <begin position="422"/>
        <end position="436"/>
    </location>
</feature>
<dbReference type="PROSITE" id="PS50011">
    <property type="entry name" value="PROTEIN_KINASE_DOM"/>
    <property type="match status" value="1"/>
</dbReference>
<dbReference type="Proteomes" id="UP000176288">
    <property type="component" value="Chromosome"/>
</dbReference>
<dbReference type="InterPro" id="IPR000719">
    <property type="entry name" value="Prot_kinase_dom"/>
</dbReference>
<feature type="domain" description="Protein kinase" evidence="9">
    <location>
        <begin position="13"/>
        <end position="269"/>
    </location>
</feature>
<dbReference type="FunFam" id="1.10.510.10:FF:000021">
    <property type="entry name" value="Serine/threonine protein kinase"/>
    <property type="match status" value="1"/>
</dbReference>
<dbReference type="PANTHER" id="PTHR43289:SF6">
    <property type="entry name" value="SERINE_THREONINE-PROTEIN KINASE NEKL-3"/>
    <property type="match status" value="1"/>
</dbReference>
<feature type="compositionally biased region" description="Low complexity" evidence="7">
    <location>
        <begin position="451"/>
        <end position="467"/>
    </location>
</feature>
<accession>A0A1D9MI47</accession>
<dbReference type="OrthoDB" id="9762169at2"/>
<evidence type="ECO:0000313" key="11">
    <source>
        <dbReference type="Proteomes" id="UP000176288"/>
    </source>
</evidence>
<feature type="region of interest" description="Disordered" evidence="7">
    <location>
        <begin position="292"/>
        <end position="372"/>
    </location>
</feature>
<dbReference type="SMART" id="SM00220">
    <property type="entry name" value="S_TKc"/>
    <property type="match status" value="1"/>
</dbReference>
<dbReference type="EC" id="2.7.11.1" evidence="1"/>
<dbReference type="CDD" id="cd14014">
    <property type="entry name" value="STKc_PknB_like"/>
    <property type="match status" value="1"/>
</dbReference>
<evidence type="ECO:0000256" key="5">
    <source>
        <dbReference type="ARBA" id="ARBA00022777"/>
    </source>
</evidence>
<keyword evidence="8" id="KW-0812">Transmembrane</keyword>
<evidence type="ECO:0000256" key="1">
    <source>
        <dbReference type="ARBA" id="ARBA00012513"/>
    </source>
</evidence>
<dbReference type="KEGG" id="avu:BK816_00095"/>
<dbReference type="RefSeq" id="WP_071163349.1">
    <property type="nucleotide sequence ID" value="NZ_CP017812.1"/>
</dbReference>
<feature type="compositionally biased region" description="Polar residues" evidence="7">
    <location>
        <begin position="330"/>
        <end position="353"/>
    </location>
</feature>
<dbReference type="GO" id="GO:0005524">
    <property type="term" value="F:ATP binding"/>
    <property type="evidence" value="ECO:0007669"/>
    <property type="project" value="UniProtKB-KW"/>
</dbReference>
<dbReference type="Pfam" id="PF00069">
    <property type="entry name" value="Pkinase"/>
    <property type="match status" value="1"/>
</dbReference>
<evidence type="ECO:0000256" key="7">
    <source>
        <dbReference type="SAM" id="MobiDB-lite"/>
    </source>
</evidence>
<dbReference type="STRING" id="1912795.BK816_00095"/>
<evidence type="ECO:0000313" key="10">
    <source>
        <dbReference type="EMBL" id="AOZ71883.1"/>
    </source>
</evidence>
<feature type="transmembrane region" description="Helical" evidence="8">
    <location>
        <begin position="540"/>
        <end position="562"/>
    </location>
</feature>
<sequence length="586" mass="61611">MKIAEGKVYGDRYRLTSRIAVGGMGEVWRALDQKTHQTVAIKVLRDDLEGKAQLLERLAIEAVNASRMKHPNLAAVTDSGRDAETGWLVMELVEGRPLTDYLDDGRTLTVPQLLPILYQAALALTAVHAVGVVHRDIKPGNILVAHDGHVKLTDFGISRAEAQVDLTAAGMVMGTAQYLPPEQARGNAATPSGDLYSLGIIAYEALAGKRPFTGSTQVEIAVAHVNQKVPPLPEGIPPLVNTLVMSLLAKNPANRPPDAGAFARQVAYVARQLSVGIDPMPLPDPQPVRAATRLETSVEGISAPAGEMPPPPPAVQNGSEGATKPALTPARSQESVADQSTESTPDSATTPEAETTKKPRKSSRLQRFTQRRAQKAAALQAELASSEAETVVAEGAVGEAVAMAAAQVAGATEAIEDKIAKSDSSSPASVAESSPDLATGEAKPQARPETADQTQAATAVARDQVQAPSSASKAEPKVSENEPWEGPYGPSVPLEDWDKPANDFTAATAVPENLPEVEPAHSTTPQLSTGPRTLMDDAPLWSLVLLLVVLIVFSVLVNTLVLGSYFAASSTTGLEGSVWLIHNLGV</sequence>
<dbReference type="PROSITE" id="PS00108">
    <property type="entry name" value="PROTEIN_KINASE_ST"/>
    <property type="match status" value="1"/>
</dbReference>
<keyword evidence="3" id="KW-0808">Transferase</keyword>
<reference evidence="10 11" key="1">
    <citation type="submission" date="2016-10" db="EMBL/GenBank/DDBJ databases">
        <title>Actinomyces aegypiusis sp. nov., isolated from the Aegypius monachus in Qinghai Tibet Plateau China.</title>
        <authorList>
            <person name="Wang Y."/>
        </authorList>
    </citation>
    <scope>NUCLEOTIDE SEQUENCE [LARGE SCALE GENOMIC DNA]</scope>
    <source>
        <strain evidence="10 11">VUL4_3</strain>
    </source>
</reference>
<keyword evidence="6" id="KW-0067">ATP-binding</keyword>
<dbReference type="Gene3D" id="1.10.510.10">
    <property type="entry name" value="Transferase(Phosphotransferase) domain 1"/>
    <property type="match status" value="1"/>
</dbReference>
<evidence type="ECO:0000256" key="4">
    <source>
        <dbReference type="ARBA" id="ARBA00022741"/>
    </source>
</evidence>
<dbReference type="SUPFAM" id="SSF56112">
    <property type="entry name" value="Protein kinase-like (PK-like)"/>
    <property type="match status" value="1"/>
</dbReference>
<evidence type="ECO:0000256" key="6">
    <source>
        <dbReference type="ARBA" id="ARBA00022840"/>
    </source>
</evidence>
<dbReference type="PANTHER" id="PTHR43289">
    <property type="entry name" value="MITOGEN-ACTIVATED PROTEIN KINASE KINASE KINASE 20-RELATED"/>
    <property type="match status" value="1"/>
</dbReference>
<keyword evidence="5" id="KW-0418">Kinase</keyword>
<dbReference type="GO" id="GO:0004674">
    <property type="term" value="F:protein serine/threonine kinase activity"/>
    <property type="evidence" value="ECO:0007669"/>
    <property type="project" value="UniProtKB-KW"/>
</dbReference>
<dbReference type="AlphaFoldDB" id="A0A1D9MI47"/>
<dbReference type="InterPro" id="IPR011009">
    <property type="entry name" value="Kinase-like_dom_sf"/>
</dbReference>
<proteinExistence type="predicted"/>
<keyword evidence="2" id="KW-0723">Serine/threonine-protein kinase</keyword>
<feature type="region of interest" description="Disordered" evidence="7">
    <location>
        <begin position="419"/>
        <end position="499"/>
    </location>
</feature>
<name>A0A1D9MI47_9ACTO</name>
<dbReference type="EMBL" id="CP017812">
    <property type="protein sequence ID" value="AOZ71883.1"/>
    <property type="molecule type" value="Genomic_DNA"/>
</dbReference>
<gene>
    <name evidence="10" type="ORF">BK816_00095</name>
</gene>
<evidence type="ECO:0000256" key="2">
    <source>
        <dbReference type="ARBA" id="ARBA00022527"/>
    </source>
</evidence>
<evidence type="ECO:0000259" key="9">
    <source>
        <dbReference type="PROSITE" id="PS50011"/>
    </source>
</evidence>